<dbReference type="Proteomes" id="UP000668403">
    <property type="component" value="Unassembled WGS sequence"/>
</dbReference>
<evidence type="ECO:0000313" key="2">
    <source>
        <dbReference type="Proteomes" id="UP000668403"/>
    </source>
</evidence>
<protein>
    <recommendedName>
        <fullName evidence="3">SRPBCC family protein</fullName>
    </recommendedName>
</protein>
<accession>A0A939QEX0</accession>
<sequence length="164" mass="18300">MRIRTQFAVACSANTAWEAVHSPAVAAGLYAPLLVMSPELRFPERFTTGDRIRVRLRLWGVVPLGSQRIVIEDSAGEDGTAGGRTMHDVGRPLTGPLALLAGWHHRITILPVTARGAIWRDELTISGAFAPLCWPVFAVMWRWRRAKLERLARSWEARPSRLTP</sequence>
<dbReference type="AlphaFoldDB" id="A0A939QEX0"/>
<gene>
    <name evidence="1" type="ORF">J4H85_11210</name>
</gene>
<dbReference type="RefSeq" id="WP_208239654.1">
    <property type="nucleotide sequence ID" value="NZ_BAAAQU010000002.1"/>
</dbReference>
<reference evidence="1" key="1">
    <citation type="submission" date="2021-03" db="EMBL/GenBank/DDBJ databases">
        <title>Leucobacter chromiisoli sp. nov., isolated from chromium-containing soil of chemical plant.</title>
        <authorList>
            <person name="Xu Z."/>
        </authorList>
    </citation>
    <scope>NUCLEOTIDE SEQUENCE</scope>
    <source>
        <strain evidence="1">K 70/01</strain>
    </source>
</reference>
<dbReference type="EMBL" id="JAGFBF010000005">
    <property type="protein sequence ID" value="MBO2990562.1"/>
    <property type="molecule type" value="Genomic_DNA"/>
</dbReference>
<comment type="caution">
    <text evidence="1">The sequence shown here is derived from an EMBL/GenBank/DDBJ whole genome shotgun (WGS) entry which is preliminary data.</text>
</comment>
<proteinExistence type="predicted"/>
<keyword evidence="2" id="KW-1185">Reference proteome</keyword>
<evidence type="ECO:0000313" key="1">
    <source>
        <dbReference type="EMBL" id="MBO2990562.1"/>
    </source>
</evidence>
<evidence type="ECO:0008006" key="3">
    <source>
        <dbReference type="Google" id="ProtNLM"/>
    </source>
</evidence>
<organism evidence="1 2">
    <name type="scientific">Leucobacter tardus</name>
    <dbReference type="NCBI Taxonomy" id="501483"/>
    <lineage>
        <taxon>Bacteria</taxon>
        <taxon>Bacillati</taxon>
        <taxon>Actinomycetota</taxon>
        <taxon>Actinomycetes</taxon>
        <taxon>Micrococcales</taxon>
        <taxon>Microbacteriaceae</taxon>
        <taxon>Leucobacter</taxon>
    </lineage>
</organism>
<name>A0A939QEX0_9MICO</name>